<dbReference type="Gene3D" id="3.40.190.10">
    <property type="entry name" value="Periplasmic binding protein-like II"/>
    <property type="match status" value="1"/>
</dbReference>
<organism evidence="2 3">
    <name type="scientific">Candidimonas nitroreducens</name>
    <dbReference type="NCBI Taxonomy" id="683354"/>
    <lineage>
        <taxon>Bacteria</taxon>
        <taxon>Pseudomonadati</taxon>
        <taxon>Pseudomonadota</taxon>
        <taxon>Betaproteobacteria</taxon>
        <taxon>Burkholderiales</taxon>
        <taxon>Alcaligenaceae</taxon>
        <taxon>Candidimonas</taxon>
    </lineage>
</organism>
<evidence type="ECO:0008006" key="4">
    <source>
        <dbReference type="Google" id="ProtNLM"/>
    </source>
</evidence>
<keyword evidence="3" id="KW-1185">Reference proteome</keyword>
<name>A0A225M8M7_9BURK</name>
<dbReference type="Proteomes" id="UP000214603">
    <property type="component" value="Unassembled WGS sequence"/>
</dbReference>
<dbReference type="EMBL" id="NJIH01000009">
    <property type="protein sequence ID" value="OWT57466.1"/>
    <property type="molecule type" value="Genomic_DNA"/>
</dbReference>
<dbReference type="Gene3D" id="3.40.190.150">
    <property type="entry name" value="Bordetella uptake gene, domain 1"/>
    <property type="match status" value="1"/>
</dbReference>
<evidence type="ECO:0000313" key="2">
    <source>
        <dbReference type="EMBL" id="OWT57466.1"/>
    </source>
</evidence>
<sequence>MKKITSRRDALAVLGAAAITGLSTRTRAAQDKFPSHPIHIVVTFTPGGTNDTLARLLGPKLTKAWGQPVIVDNRPGANGIIGTEYVAKAAPDGYTILSVSDTHMITPLLYHVPYDAVADFTPVATIAKSELLLVANPSVPANTVSQLVELAKAKPGSLTYGSPGIGNSLHLAGALFAAMTNIRMSHIPYKGAAPVVADLIGGQVKLFFSPPVNVVPYVKSKRLKAIAVSGSKRLASLPEIPTFEESGLPGFDVGIWQGILSPAATPKLVVQKYAQEISNIVQTPDFARSLEKIGMTPLVSTPAEFRHRMAESSRRYQKEIKTAGLTKMD</sequence>
<dbReference type="InterPro" id="IPR005064">
    <property type="entry name" value="BUG"/>
</dbReference>
<accession>A0A225M8M7</accession>
<dbReference type="PANTHER" id="PTHR42928:SF5">
    <property type="entry name" value="BLR1237 PROTEIN"/>
    <property type="match status" value="1"/>
</dbReference>
<reference evidence="3" key="1">
    <citation type="submission" date="2017-06" db="EMBL/GenBank/DDBJ databases">
        <title>Herbaspirillum phytohormonus sp. nov., isolated from the root nodule of Robinia pseudoacacia in lead-zinc mine.</title>
        <authorList>
            <person name="Fan M."/>
            <person name="Lin Y."/>
        </authorList>
    </citation>
    <scope>NUCLEOTIDE SEQUENCE [LARGE SCALE GENOMIC DNA]</scope>
    <source>
        <strain evidence="3">SC-089</strain>
    </source>
</reference>
<dbReference type="InterPro" id="IPR042100">
    <property type="entry name" value="Bug_dom1"/>
</dbReference>
<proteinExistence type="inferred from homology"/>
<comment type="similarity">
    <text evidence="1">Belongs to the UPF0065 (bug) family.</text>
</comment>
<evidence type="ECO:0000313" key="3">
    <source>
        <dbReference type="Proteomes" id="UP000214603"/>
    </source>
</evidence>
<comment type="caution">
    <text evidence="2">The sequence shown here is derived from an EMBL/GenBank/DDBJ whole genome shotgun (WGS) entry which is preliminary data.</text>
</comment>
<gene>
    <name evidence="2" type="ORF">CEY11_16290</name>
</gene>
<dbReference type="RefSeq" id="WP_088604470.1">
    <property type="nucleotide sequence ID" value="NZ_NJIH01000009.1"/>
</dbReference>
<dbReference type="CDD" id="cd13578">
    <property type="entry name" value="PBP2_Bug27"/>
    <property type="match status" value="1"/>
</dbReference>
<dbReference type="PIRSF" id="PIRSF017082">
    <property type="entry name" value="YflP"/>
    <property type="match status" value="1"/>
</dbReference>
<dbReference type="PANTHER" id="PTHR42928">
    <property type="entry name" value="TRICARBOXYLATE-BINDING PROTEIN"/>
    <property type="match status" value="1"/>
</dbReference>
<dbReference type="Pfam" id="PF03401">
    <property type="entry name" value="TctC"/>
    <property type="match status" value="1"/>
</dbReference>
<evidence type="ECO:0000256" key="1">
    <source>
        <dbReference type="ARBA" id="ARBA00006987"/>
    </source>
</evidence>
<dbReference type="SUPFAM" id="SSF53850">
    <property type="entry name" value="Periplasmic binding protein-like II"/>
    <property type="match status" value="1"/>
</dbReference>
<protein>
    <recommendedName>
        <fullName evidence="4">LacI family transcriptional regulator</fullName>
    </recommendedName>
</protein>
<dbReference type="OrthoDB" id="8678477at2"/>
<dbReference type="AlphaFoldDB" id="A0A225M8M7"/>